<feature type="transmembrane region" description="Helical" evidence="1">
    <location>
        <begin position="330"/>
        <end position="351"/>
    </location>
</feature>
<dbReference type="AlphaFoldDB" id="A0NMW6"/>
<dbReference type="Proteomes" id="UP000004848">
    <property type="component" value="Unassembled WGS sequence"/>
</dbReference>
<dbReference type="GeneID" id="68844934"/>
<dbReference type="RefSeq" id="WP_006931836.1">
    <property type="nucleotide sequence ID" value="NZ_AAUW01000002.1"/>
</dbReference>
<proteinExistence type="predicted"/>
<dbReference type="CDD" id="cd07341">
    <property type="entry name" value="M56_BlaR1_MecR1_like"/>
    <property type="match status" value="1"/>
</dbReference>
<dbReference type="PANTHER" id="PTHR34978">
    <property type="entry name" value="POSSIBLE SENSOR-TRANSDUCER PROTEIN BLAR"/>
    <property type="match status" value="1"/>
</dbReference>
<gene>
    <name evidence="3" type="ORF">SIAM614_22797</name>
</gene>
<dbReference type="OrthoDB" id="7743548at2"/>
<accession>A0NMW6</accession>
<feature type="domain" description="Peptidase M56" evidence="2">
    <location>
        <begin position="148"/>
        <end position="275"/>
    </location>
</feature>
<protein>
    <recommendedName>
        <fullName evidence="2">Peptidase M56 domain-containing protein</fullName>
    </recommendedName>
</protein>
<keyword evidence="1" id="KW-1133">Transmembrane helix</keyword>
<name>A0NMW6_ROSAI</name>
<feature type="transmembrane region" description="Helical" evidence="1">
    <location>
        <begin position="116"/>
        <end position="140"/>
    </location>
</feature>
<organism evidence="3 4">
    <name type="scientific">Roseibium aggregatum (strain ATCC 25650 / DSM 13394 / JCM 20685 / NBRC 16684 / NCIMB 2208 / IAM 12614 / B1)</name>
    <name type="common">Stappia aggregata</name>
    <dbReference type="NCBI Taxonomy" id="384765"/>
    <lineage>
        <taxon>Bacteria</taxon>
        <taxon>Pseudomonadati</taxon>
        <taxon>Pseudomonadota</taxon>
        <taxon>Alphaproteobacteria</taxon>
        <taxon>Hyphomicrobiales</taxon>
        <taxon>Stappiaceae</taxon>
        <taxon>Roseibium</taxon>
    </lineage>
</organism>
<evidence type="ECO:0000256" key="1">
    <source>
        <dbReference type="SAM" id="Phobius"/>
    </source>
</evidence>
<feature type="transmembrane region" description="Helical" evidence="1">
    <location>
        <begin position="45"/>
        <end position="65"/>
    </location>
</feature>
<sequence length="395" mass="44591">MTLLNQIFDIYIDLNITLAITAMVWLGAKLLLARSGRKVDFSVQLGLLNGLFALILLTPFAVMGYQHMLSAEVVPRTLSVNLADYAVSQYLRGGIAIPAEDFQSLLGLRAQLSEKILTVSTGVGAGIAFALVAGFSYFALKLVVGFVRLYRVLATCHEWRTNGRVQLLLSDRAMVPFSARGLKRHYVVIPSDLLAEPEDLKLVLKHEFQHLRQGDVTWEIGLELLRPLFFWNPFFYMWKSEVERLRELACDQKVAENAHVDLRSYCMCLLRAAQAGIRKHQDREARKRSVGIAAVALLEVQDKLLRRSPAQKLRRRVEALLETNRVRPHWGVTCLAVLPMVAVVFLSALSIQKPADWSQDRLMLSAIINLERLETRNGSNGQLQAYNTFAQRPLR</sequence>
<evidence type="ECO:0000313" key="4">
    <source>
        <dbReference type="Proteomes" id="UP000004848"/>
    </source>
</evidence>
<dbReference type="EMBL" id="AAUW01000002">
    <property type="protein sequence ID" value="EAV45497.1"/>
    <property type="molecule type" value="Genomic_DNA"/>
</dbReference>
<dbReference type="InterPro" id="IPR008756">
    <property type="entry name" value="Peptidase_M56"/>
</dbReference>
<feature type="transmembrane region" description="Helical" evidence="1">
    <location>
        <begin position="12"/>
        <end position="33"/>
    </location>
</feature>
<evidence type="ECO:0000313" key="3">
    <source>
        <dbReference type="EMBL" id="EAV45497.1"/>
    </source>
</evidence>
<dbReference type="PANTHER" id="PTHR34978:SF3">
    <property type="entry name" value="SLR0241 PROTEIN"/>
    <property type="match status" value="1"/>
</dbReference>
<dbReference type="eggNOG" id="COG4219">
    <property type="taxonomic scope" value="Bacteria"/>
</dbReference>
<keyword evidence="1" id="KW-0812">Transmembrane</keyword>
<dbReference type="Pfam" id="PF05569">
    <property type="entry name" value="Peptidase_M56"/>
    <property type="match status" value="1"/>
</dbReference>
<reference evidence="3 4" key="1">
    <citation type="submission" date="2006-05" db="EMBL/GenBank/DDBJ databases">
        <authorList>
            <person name="King G."/>
            <person name="Ferriera S."/>
            <person name="Johnson J."/>
            <person name="Kravitz S."/>
            <person name="Beeson K."/>
            <person name="Sutton G."/>
            <person name="Rogers Y.-H."/>
            <person name="Friedman R."/>
            <person name="Frazier M."/>
            <person name="Venter J.C."/>
        </authorList>
    </citation>
    <scope>NUCLEOTIDE SEQUENCE [LARGE SCALE GENOMIC DNA]</scope>
    <source>
        <strain evidence="4">ATCC 25650 / DSM 13394 / JCM 20685 / NBRC 16684 / NCIMB 2208 / IAM 12614 / B1</strain>
    </source>
</reference>
<keyword evidence="1" id="KW-0472">Membrane</keyword>
<dbReference type="InterPro" id="IPR052173">
    <property type="entry name" value="Beta-lactam_resp_regulator"/>
</dbReference>
<evidence type="ECO:0000259" key="2">
    <source>
        <dbReference type="Pfam" id="PF05569"/>
    </source>
</evidence>
<comment type="caution">
    <text evidence="3">The sequence shown here is derived from an EMBL/GenBank/DDBJ whole genome shotgun (WGS) entry which is preliminary data.</text>
</comment>